<reference evidence="1 2" key="1">
    <citation type="submission" date="2016-10" db="EMBL/GenBank/DDBJ databases">
        <title>The genome of Paramicrosporidium saccamoebae is the missing link in understanding Cryptomycota and Microsporidia evolution.</title>
        <authorList>
            <person name="Quandt C.A."/>
            <person name="Beaudet D."/>
            <person name="Corsaro D."/>
            <person name="Michel R."/>
            <person name="Corradi N."/>
            <person name="James T."/>
        </authorList>
    </citation>
    <scope>NUCLEOTIDE SEQUENCE [LARGE SCALE GENOMIC DNA]</scope>
    <source>
        <strain evidence="1 2">KSL3</strain>
    </source>
</reference>
<protein>
    <submittedName>
        <fullName evidence="1">Uncharacterized protein</fullName>
    </submittedName>
</protein>
<proteinExistence type="predicted"/>
<dbReference type="EMBL" id="MTSL01000178">
    <property type="protein sequence ID" value="PJF17339.1"/>
    <property type="molecule type" value="Genomic_DNA"/>
</dbReference>
<keyword evidence="2" id="KW-1185">Reference proteome</keyword>
<accession>A0A2H9THZ1</accession>
<dbReference type="Proteomes" id="UP000240830">
    <property type="component" value="Unassembled WGS sequence"/>
</dbReference>
<organism evidence="1 2">
    <name type="scientific">Paramicrosporidium saccamoebae</name>
    <dbReference type="NCBI Taxonomy" id="1246581"/>
    <lineage>
        <taxon>Eukaryota</taxon>
        <taxon>Fungi</taxon>
        <taxon>Fungi incertae sedis</taxon>
        <taxon>Cryptomycota</taxon>
        <taxon>Cryptomycota incertae sedis</taxon>
        <taxon>Paramicrosporidium</taxon>
    </lineage>
</organism>
<dbReference type="AlphaFoldDB" id="A0A2H9THZ1"/>
<name>A0A2H9THZ1_9FUNG</name>
<comment type="caution">
    <text evidence="1">The sequence shown here is derived from an EMBL/GenBank/DDBJ whole genome shotgun (WGS) entry which is preliminary data.</text>
</comment>
<evidence type="ECO:0000313" key="2">
    <source>
        <dbReference type="Proteomes" id="UP000240830"/>
    </source>
</evidence>
<evidence type="ECO:0000313" key="1">
    <source>
        <dbReference type="EMBL" id="PJF17339.1"/>
    </source>
</evidence>
<sequence>MFILKEAITTKLVRALYQQQVSAGHNMNLFAALPLLLAFIRSIDAEFDGYNLHEMAHMRDFLHQAPDITPTPTPTTTPITVTIPYKPTTFDAAVCSAYPELCINAGLLPTA</sequence>
<gene>
    <name evidence="1" type="ORF">PSACC_02813</name>
</gene>